<protein>
    <recommendedName>
        <fullName evidence="4">G protein-coupled receptor</fullName>
    </recommendedName>
</protein>
<reference evidence="2" key="1">
    <citation type="submission" date="2023-06" db="EMBL/GenBank/DDBJ databases">
        <authorList>
            <person name="Delattre M."/>
        </authorList>
    </citation>
    <scope>NUCLEOTIDE SEQUENCE</scope>
    <source>
        <strain evidence="2">AF72</strain>
    </source>
</reference>
<feature type="transmembrane region" description="Helical" evidence="1">
    <location>
        <begin position="213"/>
        <end position="239"/>
    </location>
</feature>
<accession>A0AA36CZL5</accession>
<evidence type="ECO:0000313" key="3">
    <source>
        <dbReference type="Proteomes" id="UP001177023"/>
    </source>
</evidence>
<dbReference type="GO" id="GO:0038022">
    <property type="term" value="F:G protein-coupled olfactory receptor activity"/>
    <property type="evidence" value="ECO:0007669"/>
    <property type="project" value="TreeGrafter"/>
</dbReference>
<keyword evidence="3" id="KW-1185">Reference proteome</keyword>
<dbReference type="InterPro" id="IPR019421">
    <property type="entry name" value="7TM_GPCR_serpentine_rcpt_Srd"/>
</dbReference>
<dbReference type="GO" id="GO:0042048">
    <property type="term" value="P:olfactory behavior"/>
    <property type="evidence" value="ECO:0007669"/>
    <property type="project" value="TreeGrafter"/>
</dbReference>
<feature type="transmembrane region" description="Helical" evidence="1">
    <location>
        <begin position="6"/>
        <end position="31"/>
    </location>
</feature>
<dbReference type="SUPFAM" id="SSF81321">
    <property type="entry name" value="Family A G protein-coupled receptor-like"/>
    <property type="match status" value="1"/>
</dbReference>
<gene>
    <name evidence="2" type="ORF">MSPICULIGERA_LOCUS15424</name>
</gene>
<dbReference type="AlphaFoldDB" id="A0AA36CZL5"/>
<proteinExistence type="predicted"/>
<keyword evidence="1" id="KW-0472">Membrane</keyword>
<feature type="transmembrane region" description="Helical" evidence="1">
    <location>
        <begin position="86"/>
        <end position="110"/>
    </location>
</feature>
<evidence type="ECO:0008006" key="4">
    <source>
        <dbReference type="Google" id="ProtNLM"/>
    </source>
</evidence>
<dbReference type="Pfam" id="PF10326">
    <property type="entry name" value="7TM_GPCR_Str"/>
    <property type="match status" value="1"/>
</dbReference>
<keyword evidence="1" id="KW-1133">Transmembrane helix</keyword>
<dbReference type="EMBL" id="CATQJA010002648">
    <property type="protein sequence ID" value="CAJ0577146.1"/>
    <property type="molecule type" value="Genomic_DNA"/>
</dbReference>
<keyword evidence="1" id="KW-0812">Transmembrane</keyword>
<name>A0AA36CZL5_9BILA</name>
<dbReference type="GO" id="GO:0005886">
    <property type="term" value="C:plasma membrane"/>
    <property type="evidence" value="ECO:0007669"/>
    <property type="project" value="TreeGrafter"/>
</dbReference>
<feature type="transmembrane region" description="Helical" evidence="1">
    <location>
        <begin position="43"/>
        <end position="66"/>
    </location>
</feature>
<dbReference type="Pfam" id="PF10317">
    <property type="entry name" value="7TM_GPCR_Srd"/>
    <property type="match status" value="1"/>
</dbReference>
<dbReference type="PANTHER" id="PTHR22943:SF248">
    <property type="entry name" value="SEVEN TM RECEPTOR"/>
    <property type="match status" value="1"/>
</dbReference>
<organism evidence="2 3">
    <name type="scientific">Mesorhabditis spiculigera</name>
    <dbReference type="NCBI Taxonomy" id="96644"/>
    <lineage>
        <taxon>Eukaryota</taxon>
        <taxon>Metazoa</taxon>
        <taxon>Ecdysozoa</taxon>
        <taxon>Nematoda</taxon>
        <taxon>Chromadorea</taxon>
        <taxon>Rhabditida</taxon>
        <taxon>Rhabditina</taxon>
        <taxon>Rhabditomorpha</taxon>
        <taxon>Rhabditoidea</taxon>
        <taxon>Rhabditidae</taxon>
        <taxon>Mesorhabditinae</taxon>
        <taxon>Mesorhabditis</taxon>
    </lineage>
</organism>
<sequence>MRVPEFQPIIVLSTTILSFVVNGILLFLIIYHTREQMRVYSRFMLSFALFNTIYPLVCFFVAPILFASGNGFMMFTTGIVTSVPFLAFFGLLMYVSAYAQSLALLCFHFIYRMRFLREMDPWEVWCWLIGLYLAMACGYCLNAYVFLVEDPVVQAHFEKPFREKFEDNIYSLMTAILESSSSEKTKKAQMGIFRALIIQTLIPVVFEYVPSGIILLFPIFGISLDTTFVTISFGIYSFVEPLAMIYFVADYRNATPLPDLNGLHQAVEGSFIIYETSCRALSTAEGAFQTEVQALRPAEAVALADEQTRLLSARAFQQAVAYEGINLPLLFDVYNNMYTTRMRELNDAITAAKEAKDIAEKNYQSELKRLSKGIVAIQQHTASREDGLKTRSGRRGTPDISLALNFLASC</sequence>
<dbReference type="InterPro" id="IPR019428">
    <property type="entry name" value="7TM_GPCR_serpentine_rcpt_Str"/>
</dbReference>
<comment type="caution">
    <text evidence="2">The sequence shown here is derived from an EMBL/GenBank/DDBJ whole genome shotgun (WGS) entry which is preliminary data.</text>
</comment>
<feature type="transmembrane region" description="Helical" evidence="1">
    <location>
        <begin position="122"/>
        <end position="147"/>
    </location>
</feature>
<dbReference type="PANTHER" id="PTHR22943">
    <property type="entry name" value="7-TRANSMEMBRANE DOMAIN RECEPTOR C.ELEGANS"/>
    <property type="match status" value="1"/>
</dbReference>
<evidence type="ECO:0000256" key="1">
    <source>
        <dbReference type="SAM" id="Phobius"/>
    </source>
</evidence>
<evidence type="ECO:0000313" key="2">
    <source>
        <dbReference type="EMBL" id="CAJ0577146.1"/>
    </source>
</evidence>
<feature type="non-terminal residue" evidence="2">
    <location>
        <position position="410"/>
    </location>
</feature>
<dbReference type="Proteomes" id="UP001177023">
    <property type="component" value="Unassembled WGS sequence"/>
</dbReference>